<comment type="caution">
    <text evidence="2">The sequence shown here is derived from an EMBL/GenBank/DDBJ whole genome shotgun (WGS) entry which is preliminary data.</text>
</comment>
<dbReference type="EMBL" id="BDGG01000002">
    <property type="protein sequence ID" value="GAU92710.1"/>
    <property type="molecule type" value="Genomic_DNA"/>
</dbReference>
<evidence type="ECO:0000313" key="3">
    <source>
        <dbReference type="Proteomes" id="UP000186922"/>
    </source>
</evidence>
<organism evidence="2 3">
    <name type="scientific">Ramazzottius varieornatus</name>
    <name type="common">Water bear</name>
    <name type="synonym">Tardigrade</name>
    <dbReference type="NCBI Taxonomy" id="947166"/>
    <lineage>
        <taxon>Eukaryota</taxon>
        <taxon>Metazoa</taxon>
        <taxon>Ecdysozoa</taxon>
        <taxon>Tardigrada</taxon>
        <taxon>Eutardigrada</taxon>
        <taxon>Parachela</taxon>
        <taxon>Hypsibioidea</taxon>
        <taxon>Ramazzottiidae</taxon>
        <taxon>Ramazzottius</taxon>
    </lineage>
</organism>
<reference evidence="2 3" key="1">
    <citation type="journal article" date="2016" name="Nat. Commun.">
        <title>Extremotolerant tardigrade genome and improved radiotolerance of human cultured cells by tardigrade-unique protein.</title>
        <authorList>
            <person name="Hashimoto T."/>
            <person name="Horikawa D.D."/>
            <person name="Saito Y."/>
            <person name="Kuwahara H."/>
            <person name="Kozuka-Hata H."/>
            <person name="Shin-I T."/>
            <person name="Minakuchi Y."/>
            <person name="Ohishi K."/>
            <person name="Motoyama A."/>
            <person name="Aizu T."/>
            <person name="Enomoto A."/>
            <person name="Kondo K."/>
            <person name="Tanaka S."/>
            <person name="Hara Y."/>
            <person name="Koshikawa S."/>
            <person name="Sagara H."/>
            <person name="Miura T."/>
            <person name="Yokobori S."/>
            <person name="Miyagawa K."/>
            <person name="Suzuki Y."/>
            <person name="Kubo T."/>
            <person name="Oyama M."/>
            <person name="Kohara Y."/>
            <person name="Fujiyama A."/>
            <person name="Arakawa K."/>
            <person name="Katayama T."/>
            <person name="Toyoda A."/>
            <person name="Kunieda T."/>
        </authorList>
    </citation>
    <scope>NUCLEOTIDE SEQUENCE [LARGE SCALE GENOMIC DNA]</scope>
    <source>
        <strain evidence="2 3">YOKOZUNA-1</strain>
    </source>
</reference>
<feature type="region of interest" description="Disordered" evidence="1">
    <location>
        <begin position="25"/>
        <end position="67"/>
    </location>
</feature>
<feature type="compositionally biased region" description="Polar residues" evidence="1">
    <location>
        <begin position="38"/>
        <end position="67"/>
    </location>
</feature>
<evidence type="ECO:0000313" key="2">
    <source>
        <dbReference type="EMBL" id="GAU92710.1"/>
    </source>
</evidence>
<keyword evidence="3" id="KW-1185">Reference proteome</keyword>
<dbReference type="AlphaFoldDB" id="A0A1D1UVZ9"/>
<sequence length="67" mass="7447">MVADEHCPKNRSGRKLMRTRYFYATDSEDLDRPADSLKPNTGSPSDGSGMSLITSRSGQQINSVKRE</sequence>
<evidence type="ECO:0000256" key="1">
    <source>
        <dbReference type="SAM" id="MobiDB-lite"/>
    </source>
</evidence>
<protein>
    <submittedName>
        <fullName evidence="2">Uncharacterized protein</fullName>
    </submittedName>
</protein>
<proteinExistence type="predicted"/>
<name>A0A1D1UVZ9_RAMVA</name>
<gene>
    <name evidence="2" type="primary">RvY_04758-1</name>
    <name evidence="2" type="synonym">RvY_04758.1</name>
    <name evidence="2" type="ORF">RvY_04758</name>
</gene>
<dbReference type="Proteomes" id="UP000186922">
    <property type="component" value="Unassembled WGS sequence"/>
</dbReference>
<accession>A0A1D1UVZ9</accession>